<organism evidence="1">
    <name type="scientific">Methylobacterium bullatum</name>
    <dbReference type="NCBI Taxonomy" id="570505"/>
    <lineage>
        <taxon>Bacteria</taxon>
        <taxon>Pseudomonadati</taxon>
        <taxon>Pseudomonadota</taxon>
        <taxon>Alphaproteobacteria</taxon>
        <taxon>Hyphomicrobiales</taxon>
        <taxon>Methylobacteriaceae</taxon>
        <taxon>Methylobacterium</taxon>
    </lineage>
</organism>
<gene>
    <name evidence="1" type="ORF">MBLL_03419</name>
</gene>
<dbReference type="AlphaFoldDB" id="A0A679K4F6"/>
<dbReference type="RefSeq" id="WP_339162561.1">
    <property type="nucleotide sequence ID" value="NZ_LR743511.1"/>
</dbReference>
<protein>
    <submittedName>
        <fullName evidence="1">Uncharacterized protein</fullName>
    </submittedName>
</protein>
<proteinExistence type="predicted"/>
<reference evidence="1" key="1">
    <citation type="submission" date="2019-12" db="EMBL/GenBank/DDBJ databases">
        <authorList>
            <person name="Cremers G."/>
        </authorList>
    </citation>
    <scope>NUCLEOTIDE SEQUENCE</scope>
    <source>
        <strain evidence="1">Mbul2</strain>
    </source>
</reference>
<sequence>MQTAARSMSLPEFVRFRAERGIADALLEAARKRRTSASEYLRHALRTQLVADGVELPPLEPTANRNDA</sequence>
<accession>A0A679K4F6</accession>
<evidence type="ECO:0000313" key="1">
    <source>
        <dbReference type="EMBL" id="CAA2144296.1"/>
    </source>
</evidence>
<dbReference type="EMBL" id="LR743511">
    <property type="protein sequence ID" value="CAA2144296.1"/>
    <property type="molecule type" value="Genomic_DNA"/>
</dbReference>
<name>A0A679K4F6_9HYPH</name>